<dbReference type="RefSeq" id="WP_338602917.1">
    <property type="nucleotide sequence ID" value="NZ_AP028679.1"/>
</dbReference>
<dbReference type="InterPro" id="IPR020846">
    <property type="entry name" value="MFS_dom"/>
</dbReference>
<gene>
    <name evidence="8" type="ORF">FAK_37700</name>
</gene>
<sequence>MRETPLEPGAFAQRLGPLGFITGIFLLNFLGRVSLGPLMPNIESGLGLNHAQAGALFLFISVGYFVAVFSSGWFSQRLTHRRVILISALSVGVMLCLAPLAQGLYSLGAVCLGLGLAAGLYLPSGVAALTSFVRPRDWGKAVAMHEIAPNGGMVLAPLVAELLLEGLTWRGVLALLGALSLILGLAYARRGRGGEQRGTSPSPAAVAELLRLPAVWLMVVFFSLAIGASLGVYTMLPLYLVTERGFDQSWANLMISASRLPGLFMAFGAGWAHDRFGARSSLVTIFAITALATLGLGLLSDGPLIFAIFVQPAVAVCFFPVGFAALSIVAPPHLRGVAVSLATPLAFVLGGGALPAFLGWMGEHHSFGAGIAVFAGLVGLGAVLALLLRPAAKEN</sequence>
<protein>
    <submittedName>
        <fullName evidence="8">MFS transporter</fullName>
    </submittedName>
</protein>
<evidence type="ECO:0000259" key="7">
    <source>
        <dbReference type="PROSITE" id="PS50850"/>
    </source>
</evidence>
<evidence type="ECO:0000313" key="8">
    <source>
        <dbReference type="EMBL" id="BEQ16704.1"/>
    </source>
</evidence>
<feature type="transmembrane region" description="Helical" evidence="6">
    <location>
        <begin position="209"/>
        <end position="230"/>
    </location>
</feature>
<evidence type="ECO:0000313" key="9">
    <source>
        <dbReference type="Proteomes" id="UP001366166"/>
    </source>
</evidence>
<feature type="transmembrane region" description="Helical" evidence="6">
    <location>
        <begin position="305"/>
        <end position="330"/>
    </location>
</feature>
<accession>A0AAU9EUC4</accession>
<keyword evidence="3 6" id="KW-0812">Transmembrane</keyword>
<evidence type="ECO:0000256" key="3">
    <source>
        <dbReference type="ARBA" id="ARBA00022692"/>
    </source>
</evidence>
<keyword evidence="9" id="KW-1185">Reference proteome</keyword>
<keyword evidence="5 6" id="KW-0472">Membrane</keyword>
<evidence type="ECO:0000256" key="2">
    <source>
        <dbReference type="ARBA" id="ARBA00022475"/>
    </source>
</evidence>
<dbReference type="GO" id="GO:0022857">
    <property type="term" value="F:transmembrane transporter activity"/>
    <property type="evidence" value="ECO:0007669"/>
    <property type="project" value="InterPro"/>
</dbReference>
<feature type="transmembrane region" description="Helical" evidence="6">
    <location>
        <begin position="337"/>
        <end position="361"/>
    </location>
</feature>
<dbReference type="GO" id="GO:0005886">
    <property type="term" value="C:plasma membrane"/>
    <property type="evidence" value="ECO:0007669"/>
    <property type="project" value="UniProtKB-SubCell"/>
</dbReference>
<reference evidence="9" key="1">
    <citation type="journal article" date="2023" name="Arch. Microbiol.">
        <title>Desulfoferula mesophilus gen. nov. sp. nov., a mesophilic sulfate-reducing bacterium isolated from a brackish lake sediment.</title>
        <authorList>
            <person name="Watanabe T."/>
            <person name="Yabe T."/>
            <person name="Tsuji J.M."/>
            <person name="Fukui M."/>
        </authorList>
    </citation>
    <scope>NUCLEOTIDE SEQUENCE [LARGE SCALE GENOMIC DNA]</scope>
    <source>
        <strain evidence="9">12FAK</strain>
    </source>
</reference>
<feature type="transmembrane region" description="Helical" evidence="6">
    <location>
        <begin position="12"/>
        <end position="31"/>
    </location>
</feature>
<dbReference type="PROSITE" id="PS50850">
    <property type="entry name" value="MFS"/>
    <property type="match status" value="1"/>
</dbReference>
<dbReference type="Proteomes" id="UP001366166">
    <property type="component" value="Chromosome"/>
</dbReference>
<feature type="transmembrane region" description="Helical" evidence="6">
    <location>
        <begin position="83"/>
        <end position="101"/>
    </location>
</feature>
<dbReference type="InterPro" id="IPR011701">
    <property type="entry name" value="MFS"/>
</dbReference>
<evidence type="ECO:0000256" key="4">
    <source>
        <dbReference type="ARBA" id="ARBA00022989"/>
    </source>
</evidence>
<keyword evidence="4 6" id="KW-1133">Transmembrane helix</keyword>
<comment type="subcellular location">
    <subcellularLocation>
        <location evidence="1">Cell membrane</location>
        <topology evidence="1">Multi-pass membrane protein</topology>
    </subcellularLocation>
</comment>
<dbReference type="SUPFAM" id="SSF103473">
    <property type="entry name" value="MFS general substrate transporter"/>
    <property type="match status" value="1"/>
</dbReference>
<feature type="transmembrane region" description="Helical" evidence="6">
    <location>
        <begin position="166"/>
        <end position="188"/>
    </location>
</feature>
<dbReference type="AlphaFoldDB" id="A0AAU9EUC4"/>
<feature type="transmembrane region" description="Helical" evidence="6">
    <location>
        <begin position="250"/>
        <end position="269"/>
    </location>
</feature>
<evidence type="ECO:0000256" key="1">
    <source>
        <dbReference type="ARBA" id="ARBA00004651"/>
    </source>
</evidence>
<dbReference type="KEGG" id="dmp:FAK_37700"/>
<feature type="transmembrane region" description="Helical" evidence="6">
    <location>
        <begin position="281"/>
        <end position="299"/>
    </location>
</feature>
<dbReference type="InterPro" id="IPR036259">
    <property type="entry name" value="MFS_trans_sf"/>
</dbReference>
<keyword evidence="2" id="KW-1003">Cell membrane</keyword>
<feature type="transmembrane region" description="Helical" evidence="6">
    <location>
        <begin position="51"/>
        <end position="71"/>
    </location>
</feature>
<dbReference type="InterPro" id="IPR050189">
    <property type="entry name" value="MFS_Efflux_Transporters"/>
</dbReference>
<dbReference type="PANTHER" id="PTHR43124">
    <property type="entry name" value="PURINE EFFLUX PUMP PBUE"/>
    <property type="match status" value="1"/>
</dbReference>
<dbReference type="PANTHER" id="PTHR43124:SF3">
    <property type="entry name" value="CHLORAMPHENICOL EFFLUX PUMP RV0191"/>
    <property type="match status" value="1"/>
</dbReference>
<organism evidence="8 9">
    <name type="scientific">Desulfoferula mesophila</name>
    <dbReference type="NCBI Taxonomy" id="3058419"/>
    <lineage>
        <taxon>Bacteria</taxon>
        <taxon>Pseudomonadati</taxon>
        <taxon>Thermodesulfobacteriota</taxon>
        <taxon>Desulfarculia</taxon>
        <taxon>Desulfarculales</taxon>
        <taxon>Desulfarculaceae</taxon>
        <taxon>Desulfoferula</taxon>
    </lineage>
</organism>
<proteinExistence type="predicted"/>
<feature type="transmembrane region" description="Helical" evidence="6">
    <location>
        <begin position="107"/>
        <end position="129"/>
    </location>
</feature>
<name>A0AAU9EUC4_9BACT</name>
<feature type="transmembrane region" description="Helical" evidence="6">
    <location>
        <begin position="367"/>
        <end position="388"/>
    </location>
</feature>
<dbReference type="EMBL" id="AP028679">
    <property type="protein sequence ID" value="BEQ16704.1"/>
    <property type="molecule type" value="Genomic_DNA"/>
</dbReference>
<dbReference type="Gene3D" id="1.20.1250.20">
    <property type="entry name" value="MFS general substrate transporter like domains"/>
    <property type="match status" value="2"/>
</dbReference>
<evidence type="ECO:0000256" key="5">
    <source>
        <dbReference type="ARBA" id="ARBA00023136"/>
    </source>
</evidence>
<evidence type="ECO:0000256" key="6">
    <source>
        <dbReference type="SAM" id="Phobius"/>
    </source>
</evidence>
<dbReference type="Pfam" id="PF07690">
    <property type="entry name" value="MFS_1"/>
    <property type="match status" value="1"/>
</dbReference>
<feature type="domain" description="Major facilitator superfamily (MFS) profile" evidence="7">
    <location>
        <begin position="17"/>
        <end position="393"/>
    </location>
</feature>